<reference evidence="2 3" key="1">
    <citation type="submission" date="2013-09" db="EMBL/GenBank/DDBJ databases">
        <title>Corchorus capsularis genome sequencing.</title>
        <authorList>
            <person name="Alam M."/>
            <person name="Haque M.S."/>
            <person name="Islam M.S."/>
            <person name="Emdad E.M."/>
            <person name="Islam M.M."/>
            <person name="Ahmed B."/>
            <person name="Halim A."/>
            <person name="Hossen Q.M.M."/>
            <person name="Hossain M.Z."/>
            <person name="Ahmed R."/>
            <person name="Khan M.M."/>
            <person name="Islam R."/>
            <person name="Rashid M.M."/>
            <person name="Khan S.A."/>
            <person name="Rahman M.S."/>
            <person name="Alam M."/>
        </authorList>
    </citation>
    <scope>NUCLEOTIDE SEQUENCE [LARGE SCALE GENOMIC DNA]</scope>
    <source>
        <strain evidence="3">cv. CVL-1</strain>
        <tissue evidence="2">Whole seedling</tissue>
    </source>
</reference>
<evidence type="ECO:0000313" key="2">
    <source>
        <dbReference type="EMBL" id="OMO96190.1"/>
    </source>
</evidence>
<evidence type="ECO:0000256" key="1">
    <source>
        <dbReference type="SAM" id="MobiDB-lite"/>
    </source>
</evidence>
<accession>A0A1R3JN85</accession>
<name>A0A1R3JN85_COCAP</name>
<organism evidence="2 3">
    <name type="scientific">Corchorus capsularis</name>
    <name type="common">Jute</name>
    <dbReference type="NCBI Taxonomy" id="210143"/>
    <lineage>
        <taxon>Eukaryota</taxon>
        <taxon>Viridiplantae</taxon>
        <taxon>Streptophyta</taxon>
        <taxon>Embryophyta</taxon>
        <taxon>Tracheophyta</taxon>
        <taxon>Spermatophyta</taxon>
        <taxon>Magnoliopsida</taxon>
        <taxon>eudicotyledons</taxon>
        <taxon>Gunneridae</taxon>
        <taxon>Pentapetalae</taxon>
        <taxon>rosids</taxon>
        <taxon>malvids</taxon>
        <taxon>Malvales</taxon>
        <taxon>Malvaceae</taxon>
        <taxon>Grewioideae</taxon>
        <taxon>Apeibeae</taxon>
        <taxon>Corchorus</taxon>
    </lineage>
</organism>
<keyword evidence="3" id="KW-1185">Reference proteome</keyword>
<sequence length="71" mass="8255">MRLYFKTHESIVVRPRRVSLIRGEYAEQDEEGEESKAKRLKPGSESPIKRAGFGPKVEAENERAKDRKRIN</sequence>
<feature type="region of interest" description="Disordered" evidence="1">
    <location>
        <begin position="24"/>
        <end position="71"/>
    </location>
</feature>
<dbReference type="Proteomes" id="UP000188268">
    <property type="component" value="Unassembled WGS sequence"/>
</dbReference>
<proteinExistence type="predicted"/>
<dbReference type="Gramene" id="OMO96190">
    <property type="protein sequence ID" value="OMO96190"/>
    <property type="gene ID" value="CCACVL1_05048"/>
</dbReference>
<dbReference type="EMBL" id="AWWV01007489">
    <property type="protein sequence ID" value="OMO96190.1"/>
    <property type="molecule type" value="Genomic_DNA"/>
</dbReference>
<gene>
    <name evidence="2" type="ORF">CCACVL1_05048</name>
</gene>
<dbReference type="AlphaFoldDB" id="A0A1R3JN85"/>
<evidence type="ECO:0000313" key="3">
    <source>
        <dbReference type="Proteomes" id="UP000188268"/>
    </source>
</evidence>
<comment type="caution">
    <text evidence="2">The sequence shown here is derived from an EMBL/GenBank/DDBJ whole genome shotgun (WGS) entry which is preliminary data.</text>
</comment>
<protein>
    <submittedName>
        <fullName evidence="2">Uncharacterized protein</fullName>
    </submittedName>
</protein>